<proteinExistence type="predicted"/>
<organism evidence="2 3">
    <name type="scientific">Penicillium decumbens</name>
    <dbReference type="NCBI Taxonomy" id="69771"/>
    <lineage>
        <taxon>Eukaryota</taxon>
        <taxon>Fungi</taxon>
        <taxon>Dikarya</taxon>
        <taxon>Ascomycota</taxon>
        <taxon>Pezizomycotina</taxon>
        <taxon>Eurotiomycetes</taxon>
        <taxon>Eurotiomycetidae</taxon>
        <taxon>Eurotiales</taxon>
        <taxon>Aspergillaceae</taxon>
        <taxon>Penicillium</taxon>
    </lineage>
</organism>
<feature type="region of interest" description="Disordered" evidence="1">
    <location>
        <begin position="207"/>
        <end position="230"/>
    </location>
</feature>
<reference evidence="3" key="1">
    <citation type="journal article" date="2017" name="Nat. Microbiol.">
        <title>Global analysis of biosynthetic gene clusters reveals vast potential of secondary metabolite production in Penicillium species.</title>
        <authorList>
            <person name="Nielsen J.C."/>
            <person name="Grijseels S."/>
            <person name="Prigent S."/>
            <person name="Ji B."/>
            <person name="Dainat J."/>
            <person name="Nielsen K.F."/>
            <person name="Frisvad J.C."/>
            <person name="Workman M."/>
            <person name="Nielsen J."/>
        </authorList>
    </citation>
    <scope>NUCLEOTIDE SEQUENCE [LARGE SCALE GENOMIC DNA]</scope>
    <source>
        <strain evidence="3">IBT 11843</strain>
    </source>
</reference>
<evidence type="ECO:0000313" key="3">
    <source>
        <dbReference type="Proteomes" id="UP000191522"/>
    </source>
</evidence>
<feature type="compositionally biased region" description="Low complexity" evidence="1">
    <location>
        <begin position="40"/>
        <end position="52"/>
    </location>
</feature>
<accession>A0A1V6PMX1</accession>
<dbReference type="OMA" id="GTFSRCF"/>
<dbReference type="EMBL" id="MDYL01000002">
    <property type="protein sequence ID" value="OQD77896.1"/>
    <property type="molecule type" value="Genomic_DNA"/>
</dbReference>
<comment type="caution">
    <text evidence="2">The sequence shown here is derived from an EMBL/GenBank/DDBJ whole genome shotgun (WGS) entry which is preliminary data.</text>
</comment>
<feature type="region of interest" description="Disordered" evidence="1">
    <location>
        <begin position="24"/>
        <end position="65"/>
    </location>
</feature>
<protein>
    <submittedName>
        <fullName evidence="2">Uncharacterized protein</fullName>
    </submittedName>
</protein>
<gene>
    <name evidence="2" type="ORF">PENDEC_c002G02542</name>
</gene>
<dbReference type="Proteomes" id="UP000191522">
    <property type="component" value="Unassembled WGS sequence"/>
</dbReference>
<dbReference type="OrthoDB" id="2103031at2759"/>
<dbReference type="AlphaFoldDB" id="A0A1V6PMX1"/>
<dbReference type="STRING" id="69771.A0A1V6PMX1"/>
<name>A0A1V6PMX1_PENDC</name>
<evidence type="ECO:0000313" key="2">
    <source>
        <dbReference type="EMBL" id="OQD77896.1"/>
    </source>
</evidence>
<sequence>MGWFWGDKKNDPVKNLEPGLREYLEQETPKEYVPAGDAKQPASTPAQAPQPEEQADPSKPTVPSASLYQDGRYAHLWKTYKPPSHIDHGAERVIEHHNQRGDTVQRAAMENCALEHEALTYCFKTGNWRKQIESRLTMCAAENGTFSRCFTTQSKFLQALGYASSFEYDPAKEERIQMHADKLYHQMLDYEKRVEEAKAAGTEIPPVTSLFKPEKGPQPPSQGQGTEGGKVAIPGDEPIPEGFKPSKPLWQLTPHQRELEIRAHNAQMEQHKLYFEEAGQIVKAQEDTRTKRQEKAVKLFGETIGKWLA</sequence>
<evidence type="ECO:0000256" key="1">
    <source>
        <dbReference type="SAM" id="MobiDB-lite"/>
    </source>
</evidence>
<keyword evidence="3" id="KW-1185">Reference proteome</keyword>